<dbReference type="EC" id="2.3.1.30" evidence="3"/>
<evidence type="ECO:0000256" key="7">
    <source>
        <dbReference type="ARBA" id="ARBA00022737"/>
    </source>
</evidence>
<dbReference type="GO" id="GO:0006535">
    <property type="term" value="P:cysteine biosynthetic process from serine"/>
    <property type="evidence" value="ECO:0007669"/>
    <property type="project" value="InterPro"/>
</dbReference>
<accession>A0A7H1NQV7</accession>
<gene>
    <name evidence="11" type="primary">cysE</name>
    <name evidence="11" type="ORF">JGUZn3_09350</name>
</gene>
<dbReference type="RefSeq" id="WP_408871756.1">
    <property type="nucleotide sequence ID" value="NZ_CP060244.1"/>
</dbReference>
<dbReference type="GO" id="GO:0005737">
    <property type="term" value="C:cytoplasm"/>
    <property type="evidence" value="ECO:0007669"/>
    <property type="project" value="InterPro"/>
</dbReference>
<dbReference type="Gene3D" id="2.160.10.10">
    <property type="entry name" value="Hexapeptide repeat proteins"/>
    <property type="match status" value="1"/>
</dbReference>
<dbReference type="InterPro" id="IPR042122">
    <property type="entry name" value="Ser_AcTrfase_N_sf"/>
</dbReference>
<evidence type="ECO:0000256" key="9">
    <source>
        <dbReference type="ARBA" id="ARBA00049486"/>
    </source>
</evidence>
<dbReference type="InterPro" id="IPR045304">
    <property type="entry name" value="LbH_SAT"/>
</dbReference>
<dbReference type="InterPro" id="IPR005881">
    <property type="entry name" value="Ser_O-AcTrfase"/>
</dbReference>
<dbReference type="EMBL" id="CP060244">
    <property type="protein sequence ID" value="QNT78167.1"/>
    <property type="molecule type" value="Genomic_DNA"/>
</dbReference>
<protein>
    <recommendedName>
        <fullName evidence="4">Serine acetyltransferase</fullName>
        <ecNumber evidence="3">2.3.1.30</ecNumber>
    </recommendedName>
</protein>
<dbReference type="AlphaFoldDB" id="A0A7H1NQV7"/>
<feature type="domain" description="Serine acetyltransferase N-terminal" evidence="10">
    <location>
        <begin position="24"/>
        <end position="126"/>
    </location>
</feature>
<comment type="similarity">
    <text evidence="2">Belongs to the transferase hexapeptide repeat family.</text>
</comment>
<evidence type="ECO:0000256" key="3">
    <source>
        <dbReference type="ARBA" id="ARBA00013266"/>
    </source>
</evidence>
<evidence type="ECO:0000256" key="1">
    <source>
        <dbReference type="ARBA" id="ARBA00004876"/>
    </source>
</evidence>
<evidence type="ECO:0000256" key="2">
    <source>
        <dbReference type="ARBA" id="ARBA00007274"/>
    </source>
</evidence>
<dbReference type="Pfam" id="PF06426">
    <property type="entry name" value="SATase_N"/>
    <property type="match status" value="1"/>
</dbReference>
<proteinExistence type="inferred from homology"/>
<dbReference type="FunFam" id="2.160.10.10:FF:000002">
    <property type="entry name" value="Serine acetyltransferase"/>
    <property type="match status" value="1"/>
</dbReference>
<evidence type="ECO:0000256" key="4">
    <source>
        <dbReference type="ARBA" id="ARBA00018522"/>
    </source>
</evidence>
<dbReference type="Pfam" id="PF00132">
    <property type="entry name" value="Hexapep"/>
    <property type="match status" value="1"/>
</dbReference>
<dbReference type="Proteomes" id="UP000516349">
    <property type="component" value="Chromosome"/>
</dbReference>
<sequence length="280" mass="30648">MTVQDRRASLYDCAEHLKAETLQVWQTMRQQAQSCRDPLSRQLLEATILQHENLPSALCTLLGHKLGNSAISAQNLMDVFADIYHNYAAPLNAAAEDLQAIFERDAACPDLITPFMFFKGFHAMQTYRLAHWLWLKEKRYLALHLQSRGSEVFGVDIHPAARMGCRILLDHATGIVIGETCVVENDVSLLQGVTLGGTGKNMGDRHPKVRRGVLIGAGAKVLGNIVIGEGAKIGAGSIVLESVHAYTTVVGNPARRVGVRNTAMPALTMDQTLPPIDYII</sequence>
<evidence type="ECO:0000313" key="12">
    <source>
        <dbReference type="Proteomes" id="UP000516349"/>
    </source>
</evidence>
<keyword evidence="7" id="KW-0677">Repeat</keyword>
<keyword evidence="8 11" id="KW-0012">Acyltransferase</keyword>
<dbReference type="InterPro" id="IPR018357">
    <property type="entry name" value="Hexapep_transf_CS"/>
</dbReference>
<name>A0A7H1NQV7_9PROT</name>
<evidence type="ECO:0000256" key="8">
    <source>
        <dbReference type="ARBA" id="ARBA00023315"/>
    </source>
</evidence>
<dbReference type="Gene3D" id="1.10.3130.10">
    <property type="entry name" value="serine acetyltransferase, domain 1"/>
    <property type="match status" value="1"/>
</dbReference>
<reference evidence="11 12" key="1">
    <citation type="submission" date="2020-08" db="EMBL/GenBank/DDBJ databases">
        <title>Complete genome sequence of Entomobacter blattae G55GP.</title>
        <authorList>
            <person name="Poehlein A."/>
            <person name="Guzman J."/>
            <person name="Daniel R."/>
            <person name="Vilcinskas A."/>
        </authorList>
    </citation>
    <scope>NUCLEOTIDE SEQUENCE [LARGE SCALE GENOMIC DNA]</scope>
    <source>
        <strain evidence="11 12">G55GP</strain>
    </source>
</reference>
<evidence type="ECO:0000256" key="6">
    <source>
        <dbReference type="ARBA" id="ARBA00022679"/>
    </source>
</evidence>
<evidence type="ECO:0000256" key="5">
    <source>
        <dbReference type="ARBA" id="ARBA00022605"/>
    </source>
</evidence>
<dbReference type="InterPro" id="IPR011004">
    <property type="entry name" value="Trimer_LpxA-like_sf"/>
</dbReference>
<evidence type="ECO:0000259" key="10">
    <source>
        <dbReference type="SMART" id="SM00971"/>
    </source>
</evidence>
<organism evidence="11 12">
    <name type="scientific">Entomobacter blattae</name>
    <dbReference type="NCBI Taxonomy" id="2762277"/>
    <lineage>
        <taxon>Bacteria</taxon>
        <taxon>Pseudomonadati</taxon>
        <taxon>Pseudomonadota</taxon>
        <taxon>Alphaproteobacteria</taxon>
        <taxon>Acetobacterales</taxon>
        <taxon>Acetobacteraceae</taxon>
        <taxon>Entomobacter</taxon>
    </lineage>
</organism>
<keyword evidence="12" id="KW-1185">Reference proteome</keyword>
<dbReference type="SMART" id="SM00971">
    <property type="entry name" value="SATase_N"/>
    <property type="match status" value="1"/>
</dbReference>
<dbReference type="InterPro" id="IPR010493">
    <property type="entry name" value="Ser_AcTrfase_N"/>
</dbReference>
<dbReference type="NCBIfam" id="TIGR01172">
    <property type="entry name" value="cysE"/>
    <property type="match status" value="1"/>
</dbReference>
<dbReference type="PANTHER" id="PTHR42811">
    <property type="entry name" value="SERINE ACETYLTRANSFERASE"/>
    <property type="match status" value="1"/>
</dbReference>
<dbReference type="InterPro" id="IPR053376">
    <property type="entry name" value="Serine_acetyltransferase"/>
</dbReference>
<keyword evidence="5" id="KW-0028">Amino-acid biosynthesis</keyword>
<dbReference type="UniPathway" id="UPA00136">
    <property type="reaction ID" value="UER00199"/>
</dbReference>
<dbReference type="SUPFAM" id="SSF51161">
    <property type="entry name" value="Trimeric LpxA-like enzymes"/>
    <property type="match status" value="1"/>
</dbReference>
<comment type="pathway">
    <text evidence="1">Amino-acid biosynthesis; L-cysteine biosynthesis; L-cysteine from L-serine: step 1/2.</text>
</comment>
<dbReference type="InterPro" id="IPR001451">
    <property type="entry name" value="Hexapep"/>
</dbReference>
<evidence type="ECO:0000313" key="11">
    <source>
        <dbReference type="EMBL" id="QNT78167.1"/>
    </source>
</evidence>
<comment type="catalytic activity">
    <reaction evidence="9">
        <text>L-serine + acetyl-CoA = O-acetyl-L-serine + CoA</text>
        <dbReference type="Rhea" id="RHEA:24560"/>
        <dbReference type="ChEBI" id="CHEBI:33384"/>
        <dbReference type="ChEBI" id="CHEBI:57287"/>
        <dbReference type="ChEBI" id="CHEBI:57288"/>
        <dbReference type="ChEBI" id="CHEBI:58340"/>
        <dbReference type="EC" id="2.3.1.30"/>
    </reaction>
</comment>
<dbReference type="PROSITE" id="PS00101">
    <property type="entry name" value="HEXAPEP_TRANSFERASES"/>
    <property type="match status" value="1"/>
</dbReference>
<dbReference type="CDD" id="cd03354">
    <property type="entry name" value="LbH_SAT"/>
    <property type="match status" value="1"/>
</dbReference>
<dbReference type="KEGG" id="ebla:JGUZn3_09350"/>
<keyword evidence="6 11" id="KW-0808">Transferase</keyword>
<dbReference type="GO" id="GO:0009001">
    <property type="term" value="F:serine O-acetyltransferase activity"/>
    <property type="evidence" value="ECO:0007669"/>
    <property type="project" value="UniProtKB-EC"/>
</dbReference>
<dbReference type="NCBIfam" id="NF041874">
    <property type="entry name" value="EPS_EpsC"/>
    <property type="match status" value="1"/>
</dbReference>